<reference evidence="1" key="1">
    <citation type="submission" date="2008-08" db="EMBL/GenBank/DDBJ databases">
        <title>Molecular and phylogenetic analysis on bacteria isolated from wastewater samples of an Italian steel industry.</title>
        <authorList>
            <person name="Davolos D."/>
            <person name="Pietrangeli B."/>
        </authorList>
    </citation>
    <scope>NUCLEOTIDE SEQUENCE</scope>
    <source>
        <strain evidence="1">MO</strain>
    </source>
</reference>
<dbReference type="AlphaFoldDB" id="D6BK77"/>
<proteinExistence type="predicted"/>
<protein>
    <submittedName>
        <fullName evidence="1">Phenol hydroxylase component</fullName>
    </submittedName>
</protein>
<gene>
    <name evidence="1" type="primary">mphO</name>
</gene>
<evidence type="ECO:0000313" key="1">
    <source>
        <dbReference type="EMBL" id="ACL31146.1"/>
    </source>
</evidence>
<accession>D6BK77</accession>
<dbReference type="InterPro" id="IPR043010">
    <property type="entry name" value="Phenol_hydroxylase_sf"/>
</dbReference>
<dbReference type="GO" id="GO:0018662">
    <property type="term" value="F:phenol 2-monooxygenase activity"/>
    <property type="evidence" value="ECO:0007669"/>
    <property type="project" value="InterPro"/>
</dbReference>
<dbReference type="InterPro" id="IPR006756">
    <property type="entry name" value="Phenol_hydroxylase"/>
</dbReference>
<name>D6BK77_9GAMM</name>
<dbReference type="Gene3D" id="3.10.20.560">
    <property type="entry name" value="Phenol hydroxylase"/>
    <property type="match status" value="1"/>
</dbReference>
<dbReference type="Pfam" id="PF04663">
    <property type="entry name" value="Phenol_monoox"/>
    <property type="match status" value="1"/>
</dbReference>
<sequence length="122" mass="14291">MTMSVRAIRPDYDFEPRDLQKHYGDNILVYVGWDHHTLYCSAHAMLVSPQQTFQEFLDQQMQAGFHQHPDFENIKWDEVQFTLNKQVIQPRPEQTLAEIGFDQKTLLRFVTPGLNGYKGAHV</sequence>
<organism evidence="1">
    <name type="scientific">Acinetobacter sp. MO</name>
    <dbReference type="NCBI Taxonomy" id="398699"/>
    <lineage>
        <taxon>Bacteria</taxon>
        <taxon>Pseudomonadati</taxon>
        <taxon>Pseudomonadota</taxon>
        <taxon>Gammaproteobacteria</taxon>
        <taxon>Moraxellales</taxon>
        <taxon>Moraxellaceae</taxon>
        <taxon>Acinetobacter</taxon>
    </lineage>
</organism>
<dbReference type="EMBL" id="EU938358">
    <property type="protein sequence ID" value="ACL31146.1"/>
    <property type="molecule type" value="Genomic_DNA"/>
</dbReference>